<dbReference type="Gene3D" id="3.40.640.10">
    <property type="entry name" value="Type I PLP-dependent aspartate aminotransferase-like (Major domain)"/>
    <property type="match status" value="1"/>
</dbReference>
<dbReference type="GO" id="GO:0030170">
    <property type="term" value="F:pyridoxal phosphate binding"/>
    <property type="evidence" value="ECO:0007669"/>
    <property type="project" value="InterPro"/>
</dbReference>
<name>A0A8J5XLT9_DIALT</name>
<feature type="modified residue" description="N6-(pyridoxal phosphate)lysine" evidence="3">
    <location>
        <position position="259"/>
    </location>
</feature>
<reference evidence="6" key="1">
    <citation type="submission" date="2021-05" db="EMBL/GenBank/DDBJ databases">
        <title>The genome of the haptophyte Pavlova lutheri (Diacronema luteri, Pavlovales) - a model for lipid biosynthesis in eukaryotic algae.</title>
        <authorList>
            <person name="Hulatt C.J."/>
            <person name="Posewitz M.C."/>
        </authorList>
    </citation>
    <scope>NUCLEOTIDE SEQUENCE</scope>
    <source>
        <strain evidence="6">NIVA-4/92</strain>
    </source>
</reference>
<evidence type="ECO:0008006" key="8">
    <source>
        <dbReference type="Google" id="ProtNLM"/>
    </source>
</evidence>
<dbReference type="SUPFAM" id="SSF53383">
    <property type="entry name" value="PLP-dependent transferases"/>
    <property type="match status" value="1"/>
</dbReference>
<dbReference type="Gene3D" id="3.90.1150.10">
    <property type="entry name" value="Aspartate Aminotransferase, domain 1"/>
    <property type="match status" value="1"/>
</dbReference>
<dbReference type="GO" id="GO:0005737">
    <property type="term" value="C:cytoplasm"/>
    <property type="evidence" value="ECO:0007669"/>
    <property type="project" value="TreeGrafter"/>
</dbReference>
<evidence type="ECO:0000313" key="6">
    <source>
        <dbReference type="EMBL" id="KAG8467233.1"/>
    </source>
</evidence>
<evidence type="ECO:0000256" key="1">
    <source>
        <dbReference type="ARBA" id="ARBA00001933"/>
    </source>
</evidence>
<keyword evidence="2 3" id="KW-0663">Pyridoxal phosphate</keyword>
<dbReference type="Pfam" id="PF01053">
    <property type="entry name" value="Cys_Met_Meta_PP"/>
    <property type="match status" value="1"/>
</dbReference>
<dbReference type="InterPro" id="IPR015421">
    <property type="entry name" value="PyrdxlP-dep_Trfase_major"/>
</dbReference>
<dbReference type="OMA" id="HKKMHGV"/>
<dbReference type="AlphaFoldDB" id="A0A8J5XLT9"/>
<dbReference type="InterPro" id="IPR015424">
    <property type="entry name" value="PyrdxlP-dep_Trfase"/>
</dbReference>
<evidence type="ECO:0000313" key="7">
    <source>
        <dbReference type="Proteomes" id="UP000751190"/>
    </source>
</evidence>
<keyword evidence="7" id="KW-1185">Reference proteome</keyword>
<feature type="region of interest" description="Disordered" evidence="5">
    <location>
        <begin position="160"/>
        <end position="190"/>
    </location>
</feature>
<gene>
    <name evidence="6" type="ORF">KFE25_000549</name>
</gene>
<dbReference type="EMBL" id="JAGTXO010000006">
    <property type="protein sequence ID" value="KAG8467233.1"/>
    <property type="molecule type" value="Genomic_DNA"/>
</dbReference>
<dbReference type="GO" id="GO:0016846">
    <property type="term" value="F:carbon-sulfur lyase activity"/>
    <property type="evidence" value="ECO:0007669"/>
    <property type="project" value="TreeGrafter"/>
</dbReference>
<accession>A0A8J5XLT9</accession>
<evidence type="ECO:0000256" key="3">
    <source>
        <dbReference type="PIRSR" id="PIRSR001434-2"/>
    </source>
</evidence>
<comment type="caution">
    <text evidence="6">The sequence shown here is derived from an EMBL/GenBank/DDBJ whole genome shotgun (WGS) entry which is preliminary data.</text>
</comment>
<evidence type="ECO:0000256" key="4">
    <source>
        <dbReference type="RuleBase" id="RU362118"/>
    </source>
</evidence>
<dbReference type="InterPro" id="IPR015422">
    <property type="entry name" value="PyrdxlP-dep_Trfase_small"/>
</dbReference>
<dbReference type="PIRSF" id="PIRSF001434">
    <property type="entry name" value="CGS"/>
    <property type="match status" value="1"/>
</dbReference>
<dbReference type="InterPro" id="IPR000277">
    <property type="entry name" value="Cys/Met-Metab_PyrdxlP-dep_enz"/>
</dbReference>
<sequence length="467" mass="48453">METVPRTARALARLVRQASTRPPRDALATVVVHADAHFDAGARGGGHALDIAPPIGVSTTFASADGGPVYSRSSAPTRERCEEVLAAIEAADDLSGGCTVRALLYSSGAAATHAALHYLLGEADATRLRISGGYHGTHQVAAQLQLMRASLRIEPLPTEPELERWLDGQPRASAGGALGGRDGDAGTPPVESGDILWLETPKNPSCEVADVALYARAARAASTSTGRAFVVVDSTFAPPPVQRGLLVLGATLVMHSSTKGLAGHSDALGGALLVAEGKGAATPAGAYAALRAQRTALGAVPGSLEAWLLLRSLRTLDVRARRQCASALALARWLSGEAAPAPRGEENANEEALLARALRCVHAVHYPLLASCVGHEAARRQMALGGSVLALELHSAQAAQALPAQLRLFRDATSLGGVESLAEWRHKYDPIVSPRLVRLSVGVEDARDLCTDLARAIVRASEGVGAG</sequence>
<organism evidence="6 7">
    <name type="scientific">Diacronema lutheri</name>
    <name type="common">Unicellular marine alga</name>
    <name type="synonym">Monochrysis lutheri</name>
    <dbReference type="NCBI Taxonomy" id="2081491"/>
    <lineage>
        <taxon>Eukaryota</taxon>
        <taxon>Haptista</taxon>
        <taxon>Haptophyta</taxon>
        <taxon>Pavlovophyceae</taxon>
        <taxon>Pavlovales</taxon>
        <taxon>Pavlovaceae</taxon>
        <taxon>Diacronema</taxon>
    </lineage>
</organism>
<evidence type="ECO:0000256" key="2">
    <source>
        <dbReference type="ARBA" id="ARBA00022898"/>
    </source>
</evidence>
<comment type="cofactor">
    <cofactor evidence="1 4">
        <name>pyridoxal 5'-phosphate</name>
        <dbReference type="ChEBI" id="CHEBI:597326"/>
    </cofactor>
</comment>
<proteinExistence type="inferred from homology"/>
<evidence type="ECO:0000256" key="5">
    <source>
        <dbReference type="SAM" id="MobiDB-lite"/>
    </source>
</evidence>
<dbReference type="PANTHER" id="PTHR11808">
    <property type="entry name" value="TRANS-SULFURATION ENZYME FAMILY MEMBER"/>
    <property type="match status" value="1"/>
</dbReference>
<comment type="similarity">
    <text evidence="4">Belongs to the trans-sulfuration enzymes family.</text>
</comment>
<dbReference type="Proteomes" id="UP000751190">
    <property type="component" value="Unassembled WGS sequence"/>
</dbReference>
<dbReference type="OrthoDB" id="3512640at2759"/>
<dbReference type="PANTHER" id="PTHR11808:SF35">
    <property type="entry name" value="CYSTATHIONINE GAMMA-SYNTHASE (AFU_ORTHOLOGUE AFUA_7G01590)"/>
    <property type="match status" value="1"/>
</dbReference>
<dbReference type="GO" id="GO:0019346">
    <property type="term" value="P:transsulfuration"/>
    <property type="evidence" value="ECO:0007669"/>
    <property type="project" value="InterPro"/>
</dbReference>
<protein>
    <recommendedName>
        <fullName evidence="8">Cystathionine gamma-synthase</fullName>
    </recommendedName>
</protein>